<dbReference type="RefSeq" id="XP_028041822.1">
    <property type="nucleotide sequence ID" value="XM_028186021.1"/>
</dbReference>
<proteinExistence type="predicted"/>
<dbReference type="GO" id="GO:0005634">
    <property type="term" value="C:nucleus"/>
    <property type="evidence" value="ECO:0007669"/>
    <property type="project" value="TreeGrafter"/>
</dbReference>
<gene>
    <name evidence="2" type="primary">LOC114251679</name>
</gene>
<sequence length="207" mass="23934">MSEHLELISENISQWSAVSKITPEIQKKEIKPFVILSLKELEGIEDERLSSLMNAEKFAAVRAIVRHFARLRSATKSLWGQDDVKTFLDGLRFSPECTSELSVLLCTEKLYENIPKHLRMKPGVVSLQWKIDVSLSQSTIETENPSPQRRKEIMHTLKHVIVTFVLTDGHTRTYRLSISQFHELRYVIASALKNMIVLERRKCMKKD</sequence>
<protein>
    <submittedName>
        <fullName evidence="2">Uncharacterized protein LOC114251679</fullName>
    </submittedName>
</protein>
<dbReference type="Proteomes" id="UP000504629">
    <property type="component" value="Unplaced"/>
</dbReference>
<dbReference type="GeneID" id="114251679"/>
<dbReference type="OrthoDB" id="203754at2759"/>
<dbReference type="InterPro" id="IPR037357">
    <property type="entry name" value="COMMD5"/>
</dbReference>
<organism evidence="1 2">
    <name type="scientific">Bombyx mandarina</name>
    <name type="common">Wild silk moth</name>
    <name type="synonym">Wild silkworm</name>
    <dbReference type="NCBI Taxonomy" id="7092"/>
    <lineage>
        <taxon>Eukaryota</taxon>
        <taxon>Metazoa</taxon>
        <taxon>Ecdysozoa</taxon>
        <taxon>Arthropoda</taxon>
        <taxon>Hexapoda</taxon>
        <taxon>Insecta</taxon>
        <taxon>Pterygota</taxon>
        <taxon>Neoptera</taxon>
        <taxon>Endopterygota</taxon>
        <taxon>Lepidoptera</taxon>
        <taxon>Glossata</taxon>
        <taxon>Ditrysia</taxon>
        <taxon>Bombycoidea</taxon>
        <taxon>Bombycidae</taxon>
        <taxon>Bombycinae</taxon>
        <taxon>Bombyx</taxon>
    </lineage>
</organism>
<evidence type="ECO:0000313" key="2">
    <source>
        <dbReference type="RefSeq" id="XP_028041822.1"/>
    </source>
</evidence>
<accession>A0A6J2KLK0</accession>
<evidence type="ECO:0000313" key="1">
    <source>
        <dbReference type="Proteomes" id="UP000504629"/>
    </source>
</evidence>
<name>A0A6J2KLK0_BOMMA</name>
<dbReference type="PANTHER" id="PTHR15666:SF1">
    <property type="entry name" value="COMM DOMAIN-CONTAINING PROTEIN 5"/>
    <property type="match status" value="1"/>
</dbReference>
<dbReference type="PANTHER" id="PTHR15666">
    <property type="entry name" value="COMM DOMAIN CONTAINING PROTEIN 5"/>
    <property type="match status" value="1"/>
</dbReference>
<dbReference type="AlphaFoldDB" id="A0A6J2KLK0"/>
<reference evidence="2" key="1">
    <citation type="submission" date="2025-08" db="UniProtKB">
        <authorList>
            <consortium name="RefSeq"/>
        </authorList>
    </citation>
    <scope>IDENTIFICATION</scope>
    <source>
        <tissue evidence="2">Silk gland</tissue>
    </source>
</reference>
<keyword evidence="1" id="KW-1185">Reference proteome</keyword>
<dbReference type="KEGG" id="bman:114251679"/>